<evidence type="ECO:0000256" key="5">
    <source>
        <dbReference type="ARBA" id="ARBA00022490"/>
    </source>
</evidence>
<evidence type="ECO:0000256" key="8">
    <source>
        <dbReference type="ARBA" id="ARBA00022741"/>
    </source>
</evidence>
<protein>
    <recommendedName>
        <fullName evidence="15">Isoleucine--tRNA ligase</fullName>
        <ecNumber evidence="15">6.1.1.5</ecNumber>
    </recommendedName>
    <alternativeName>
        <fullName evidence="15">Isoleucyl-tRNA synthetase</fullName>
        <shortName evidence="15">IleRS</shortName>
    </alternativeName>
</protein>
<evidence type="ECO:0000259" key="17">
    <source>
        <dbReference type="Pfam" id="PF08264"/>
    </source>
</evidence>
<dbReference type="GO" id="GO:0006428">
    <property type="term" value="P:isoleucyl-tRNA aminoacylation"/>
    <property type="evidence" value="ECO:0007669"/>
    <property type="project" value="UniProtKB-UniRule"/>
</dbReference>
<evidence type="ECO:0000256" key="7">
    <source>
        <dbReference type="ARBA" id="ARBA00022723"/>
    </source>
</evidence>
<dbReference type="EC" id="6.1.1.5" evidence="15"/>
<dbReference type="InterPro" id="IPR009080">
    <property type="entry name" value="tRNAsynth_Ia_anticodon-bd"/>
</dbReference>
<feature type="short sequence motif" description="'HIGH' region" evidence="15">
    <location>
        <begin position="48"/>
        <end position="58"/>
    </location>
</feature>
<dbReference type="GO" id="GO:0004822">
    <property type="term" value="F:isoleucine-tRNA ligase activity"/>
    <property type="evidence" value="ECO:0007669"/>
    <property type="project" value="UniProtKB-UniRule"/>
</dbReference>
<dbReference type="GO" id="GO:0002161">
    <property type="term" value="F:aminoacyl-tRNA deacylase activity"/>
    <property type="evidence" value="ECO:0007669"/>
    <property type="project" value="InterPro"/>
</dbReference>
<dbReference type="Gene3D" id="3.40.50.620">
    <property type="entry name" value="HUPs"/>
    <property type="match status" value="2"/>
</dbReference>
<dbReference type="FunFam" id="3.40.50.620:FF:000063">
    <property type="entry name" value="Isoleucine--tRNA ligase"/>
    <property type="match status" value="1"/>
</dbReference>
<keyword evidence="12 15" id="KW-0030">Aminoacyl-tRNA synthetase</keyword>
<comment type="domain">
    <text evidence="15">IleRS has two distinct active sites: one for aminoacylation and one for editing. The misactivated valine is translocated from the active site to the editing site, which sterically excludes the correctly activated isoleucine. The single editing site contains two valyl binding pockets, one specific for each substrate (Val-AMP or Val-tRNA(Ile)).</text>
</comment>
<gene>
    <name evidence="15" type="primary">ileS</name>
    <name evidence="18" type="ORF">A2134_03545</name>
</gene>
<dbReference type="CDD" id="cd00818">
    <property type="entry name" value="IleRS_core"/>
    <property type="match status" value="1"/>
</dbReference>
<comment type="caution">
    <text evidence="18">The sequence shown here is derived from an EMBL/GenBank/DDBJ whole genome shotgun (WGS) entry which is preliminary data.</text>
</comment>
<dbReference type="GO" id="GO:0005524">
    <property type="term" value="F:ATP binding"/>
    <property type="evidence" value="ECO:0007669"/>
    <property type="project" value="UniProtKB-UniRule"/>
</dbReference>
<evidence type="ECO:0000256" key="13">
    <source>
        <dbReference type="ARBA" id="ARBA00025217"/>
    </source>
</evidence>
<reference evidence="18 19" key="1">
    <citation type="journal article" date="2016" name="Nat. Commun.">
        <title>Thousands of microbial genomes shed light on interconnected biogeochemical processes in an aquifer system.</title>
        <authorList>
            <person name="Anantharaman K."/>
            <person name="Brown C.T."/>
            <person name="Hug L.A."/>
            <person name="Sharon I."/>
            <person name="Castelle C.J."/>
            <person name="Probst A.J."/>
            <person name="Thomas B.C."/>
            <person name="Singh A."/>
            <person name="Wilkins M.J."/>
            <person name="Karaoz U."/>
            <person name="Brodie E.L."/>
            <person name="Williams K.H."/>
            <person name="Hubbard S.S."/>
            <person name="Banfield J.F."/>
        </authorList>
    </citation>
    <scope>NUCLEOTIDE SEQUENCE [LARGE SCALE GENOMIC DNA]</scope>
</reference>
<keyword evidence="5 15" id="KW-0963">Cytoplasm</keyword>
<evidence type="ECO:0000256" key="2">
    <source>
        <dbReference type="ARBA" id="ARBA00004496"/>
    </source>
</evidence>
<keyword evidence="10 15" id="KW-0067">ATP-binding</keyword>
<comment type="cofactor">
    <cofactor evidence="1 15">
        <name>Zn(2+)</name>
        <dbReference type="ChEBI" id="CHEBI:29105"/>
    </cofactor>
</comment>
<evidence type="ECO:0000313" key="19">
    <source>
        <dbReference type="Proteomes" id="UP000178162"/>
    </source>
</evidence>
<evidence type="ECO:0000256" key="10">
    <source>
        <dbReference type="ARBA" id="ARBA00022840"/>
    </source>
</evidence>
<proteinExistence type="inferred from homology"/>
<evidence type="ECO:0000313" key="18">
    <source>
        <dbReference type="EMBL" id="OGY25076.1"/>
    </source>
</evidence>
<keyword evidence="8 15" id="KW-0547">Nucleotide-binding</keyword>
<evidence type="ECO:0000256" key="12">
    <source>
        <dbReference type="ARBA" id="ARBA00023146"/>
    </source>
</evidence>
<evidence type="ECO:0000256" key="3">
    <source>
        <dbReference type="ARBA" id="ARBA00007078"/>
    </source>
</evidence>
<dbReference type="Proteomes" id="UP000178162">
    <property type="component" value="Unassembled WGS sequence"/>
</dbReference>
<keyword evidence="11 15" id="KW-0648">Protein biosynthesis</keyword>
<dbReference type="GO" id="GO:0008270">
    <property type="term" value="F:zinc ion binding"/>
    <property type="evidence" value="ECO:0007669"/>
    <property type="project" value="UniProtKB-UniRule"/>
</dbReference>
<dbReference type="PANTHER" id="PTHR42780">
    <property type="entry name" value="SOLEUCYL-TRNA SYNTHETASE"/>
    <property type="match status" value="1"/>
</dbReference>
<dbReference type="FunFam" id="3.40.50.620:FF:000075">
    <property type="entry name" value="Isoleucine--tRNA ligase"/>
    <property type="match status" value="1"/>
</dbReference>
<evidence type="ECO:0000256" key="1">
    <source>
        <dbReference type="ARBA" id="ARBA00001947"/>
    </source>
</evidence>
<keyword evidence="9 15" id="KW-0862">Zinc</keyword>
<dbReference type="STRING" id="1802595.A2134_03545"/>
<keyword evidence="6 15" id="KW-0436">Ligase</keyword>
<dbReference type="InterPro" id="IPR013155">
    <property type="entry name" value="M/V/L/I-tRNA-synth_anticd-bd"/>
</dbReference>
<dbReference type="CDD" id="cd07961">
    <property type="entry name" value="Anticodon_Ia_Ile_ABEc"/>
    <property type="match status" value="1"/>
</dbReference>
<feature type="domain" description="Aminoacyl-tRNA synthetase class Ia" evidence="16">
    <location>
        <begin position="18"/>
        <end position="642"/>
    </location>
</feature>
<evidence type="ECO:0000256" key="9">
    <source>
        <dbReference type="ARBA" id="ARBA00022833"/>
    </source>
</evidence>
<feature type="domain" description="Methionyl/Valyl/Leucyl/Isoleucyl-tRNA synthetase anticodon-binding" evidence="17">
    <location>
        <begin position="694"/>
        <end position="840"/>
    </location>
</feature>
<evidence type="ECO:0000259" key="16">
    <source>
        <dbReference type="Pfam" id="PF00133"/>
    </source>
</evidence>
<name>A0A1G1WBK1_9BACT</name>
<comment type="function">
    <text evidence="13 15">Catalyzes the attachment of isoleucine to tRNA(Ile). As IleRS can inadvertently accommodate and process structurally similar amino acids such as valine, to avoid such errors it has two additional distinct tRNA(Ile)-dependent editing activities. One activity is designated as 'pretransfer' editing and involves the hydrolysis of activated Val-AMP. The other activity is designated 'posttransfer' editing and involves deacylation of mischarged Val-tRNA(Ile).</text>
</comment>
<dbReference type="GO" id="GO:0005737">
    <property type="term" value="C:cytoplasm"/>
    <property type="evidence" value="ECO:0007669"/>
    <property type="project" value="UniProtKB-SubCell"/>
</dbReference>
<dbReference type="InterPro" id="IPR014729">
    <property type="entry name" value="Rossmann-like_a/b/a_fold"/>
</dbReference>
<comment type="catalytic activity">
    <reaction evidence="14 15">
        <text>tRNA(Ile) + L-isoleucine + ATP = L-isoleucyl-tRNA(Ile) + AMP + diphosphate</text>
        <dbReference type="Rhea" id="RHEA:11060"/>
        <dbReference type="Rhea" id="RHEA-COMP:9666"/>
        <dbReference type="Rhea" id="RHEA-COMP:9695"/>
        <dbReference type="ChEBI" id="CHEBI:30616"/>
        <dbReference type="ChEBI" id="CHEBI:33019"/>
        <dbReference type="ChEBI" id="CHEBI:58045"/>
        <dbReference type="ChEBI" id="CHEBI:78442"/>
        <dbReference type="ChEBI" id="CHEBI:78528"/>
        <dbReference type="ChEBI" id="CHEBI:456215"/>
        <dbReference type="EC" id="6.1.1.5"/>
    </reaction>
</comment>
<evidence type="ECO:0000256" key="4">
    <source>
        <dbReference type="ARBA" id="ARBA00011245"/>
    </source>
</evidence>
<organism evidence="18 19">
    <name type="scientific">Candidatus Woykebacteria bacterium RBG_16_39_9b</name>
    <dbReference type="NCBI Taxonomy" id="1802595"/>
    <lineage>
        <taxon>Bacteria</taxon>
        <taxon>Candidatus Woykeibacteriota</taxon>
    </lineage>
</organism>
<dbReference type="NCBIfam" id="TIGR00392">
    <property type="entry name" value="ileS"/>
    <property type="match status" value="1"/>
</dbReference>
<dbReference type="InterPro" id="IPR023586">
    <property type="entry name" value="Ile-tRNA-ligase_type2"/>
</dbReference>
<dbReference type="Pfam" id="PF08264">
    <property type="entry name" value="Anticodon_1"/>
    <property type="match status" value="1"/>
</dbReference>
<dbReference type="HAMAP" id="MF_02003">
    <property type="entry name" value="Ile_tRNA_synth_type2"/>
    <property type="match status" value="1"/>
</dbReference>
<dbReference type="SUPFAM" id="SSF50677">
    <property type="entry name" value="ValRS/IleRS/LeuRS editing domain"/>
    <property type="match status" value="1"/>
</dbReference>
<dbReference type="Gene3D" id="1.10.730.10">
    <property type="entry name" value="Isoleucyl-tRNA Synthetase, Domain 1"/>
    <property type="match status" value="1"/>
</dbReference>
<evidence type="ECO:0000256" key="6">
    <source>
        <dbReference type="ARBA" id="ARBA00022598"/>
    </source>
</evidence>
<dbReference type="PANTHER" id="PTHR42780:SF1">
    <property type="entry name" value="ISOLEUCINE--TRNA LIGASE, CYTOPLASMIC"/>
    <property type="match status" value="1"/>
</dbReference>
<accession>A0A1G1WBK1</accession>
<dbReference type="GO" id="GO:0000049">
    <property type="term" value="F:tRNA binding"/>
    <property type="evidence" value="ECO:0007669"/>
    <property type="project" value="InterPro"/>
</dbReference>
<dbReference type="InterPro" id="IPR002300">
    <property type="entry name" value="aa-tRNA-synth_Ia"/>
</dbReference>
<evidence type="ECO:0000256" key="15">
    <source>
        <dbReference type="HAMAP-Rule" id="MF_02003"/>
    </source>
</evidence>
<dbReference type="AlphaFoldDB" id="A0A1G1WBK1"/>
<dbReference type="SUPFAM" id="SSF47323">
    <property type="entry name" value="Anticodon-binding domain of a subclass of class I aminoacyl-tRNA synthetases"/>
    <property type="match status" value="1"/>
</dbReference>
<comment type="subcellular location">
    <subcellularLocation>
        <location evidence="2 15">Cytoplasm</location>
    </subcellularLocation>
</comment>
<sequence>MFKPVTPRVSFPKLEEEILRFWQKEGIFKKSLERNKGKKGFIFYEGPPTANGKPGTHHVLARSFKDIVCRLKTMQGFLVERKGGWDTHGLPVELEVEKQLGISGKQDILSLKSDPKKSDLENQVDSIEHFNKLCRENVFKYVEDWKEITDRVGFWIDMDRSYVTLDNSYIESVWWALKKIWEKGLLVQDYKVAPYCPRCGTPLSSHEVALGYKNNVPDPSVYVKFELVNEPGTFFLVWTTTPWTLPGNVALAVGEGIKYAKIKVGKDKLILAKSRINEIIRESYELEKDLTAKDLVGKSYKPLYQFFKYDKKAHYVVEAAFATEDEGTGIVHTAVMYGEEDFELGKKLDLPMKHLVNNKGEFVPEAGSFAGKFVKKADKDITTDLEKEGLLYKSETIKHTYPFCWRCETPLLYYALESWFIKTTAVKDKLIKNNQKINWVPSHVKKGRMGEWLESLKDWNLSRNRFWGTPLPVWKCPKGHIKVVGSAKEIGLDISSKELDLHRPFIDQVPVICGECKEKMFRVSEVIDVWFDSGSMPFAQWHYPFENDQTFKDWYPADYICEAMDQTRGWFYTLLAIATLLEKAGEVKEGYPYKNVISLGLVLDERGQKMSKSRGNVVDPWEVINVAGADAMRWYFFSSTGAGNEYRFSVRLVEDMIKRFLLILWNSYVFFTTYANIDNWKPGKETTKKENMLDGWILSELDRLVEKVSSDLNHYSVTAASRRIEDFVVNRLSTWYLRRSRDKVGPARQDSETKEGFYQTTYEVLTVLTKLLAPFTPFISEKIYKGLTSSLSVHLEEWPKSKKRYRAEYEELMGKARLIATLGHAKRKEAKIKVRQPLKKIFLPSEYEIPKDYLDLALDELNIKEAEFTKAKEISLDTKITKDLEAEGRARELIREVQEARKKAGVSFDEKVEVYLPSWPKKYEELIKKETLADKIVKEKELRVVEARK</sequence>
<dbReference type="Pfam" id="PF00133">
    <property type="entry name" value="tRNA-synt_1"/>
    <property type="match status" value="1"/>
</dbReference>
<feature type="short sequence motif" description="'KMSKS' region" evidence="15">
    <location>
        <begin position="609"/>
        <end position="613"/>
    </location>
</feature>
<feature type="binding site" evidence="15">
    <location>
        <position position="612"/>
    </location>
    <ligand>
        <name>ATP</name>
        <dbReference type="ChEBI" id="CHEBI:30616"/>
    </ligand>
</feature>
<dbReference type="SUPFAM" id="SSF52374">
    <property type="entry name" value="Nucleotidylyl transferase"/>
    <property type="match status" value="1"/>
</dbReference>
<dbReference type="PRINTS" id="PR00984">
    <property type="entry name" value="TRNASYNTHILE"/>
</dbReference>
<comment type="similarity">
    <text evidence="3 15">Belongs to the class-I aminoacyl-tRNA synthetase family. IleS type 2 subfamily.</text>
</comment>
<dbReference type="InterPro" id="IPR002301">
    <property type="entry name" value="Ile-tRNA-ligase"/>
</dbReference>
<dbReference type="Pfam" id="PF19302">
    <property type="entry name" value="DUF5915"/>
    <property type="match status" value="1"/>
</dbReference>
<evidence type="ECO:0000256" key="14">
    <source>
        <dbReference type="ARBA" id="ARBA00048359"/>
    </source>
</evidence>
<keyword evidence="7 15" id="KW-0479">Metal-binding</keyword>
<evidence type="ECO:0000256" key="11">
    <source>
        <dbReference type="ARBA" id="ARBA00022917"/>
    </source>
</evidence>
<dbReference type="InterPro" id="IPR009008">
    <property type="entry name" value="Val/Leu/Ile-tRNA-synth_edit"/>
</dbReference>
<comment type="subunit">
    <text evidence="4 15">Monomer.</text>
</comment>
<dbReference type="EMBL" id="MHCR01000025">
    <property type="protein sequence ID" value="OGY25076.1"/>
    <property type="molecule type" value="Genomic_DNA"/>
</dbReference>
<dbReference type="InterPro" id="IPR033709">
    <property type="entry name" value="Anticodon_Ile_ABEc"/>
</dbReference>